<sequence length="975" mass="112725">MTRRSLDMVAKARKQSLLEEERMKFFNKRDNWQGEEDGPVNEDPLGEQGVPYPKELLKAERSMKEIRLDNLKKEKEDKIRRNSAADLNKKRVSGMIRDSMLDGRKIWTEQERVDRDMNESIDTLRKFRSSKEEHKKVVKERKNSIFKETGMGCLSLDERLKIEERERREKELNPDPIDDEDYDSDKEYAVAPKFNHSWSKVSLIEKTRDEEIIRRRKLQGEGDKQYFDPENPGNPIQGKAEALDKVTKGDFVPAKKTRRKFSQEDVILRRESGIKPAEESGKVRKKSQRPKTLEGGRRNSFRKSFDAMFGFLTGDEKVQPTAGKPTVDKRPLSKHYKPYHERRPSLDLQPNIRHLLKPHERALLPDRPRNARKSRVSFENAKSLFKKGLEVTRSVKKILTERETKEERTEREAKFEANIFIKIWVMRRVRRMRKEKAATKIQNAWKEYKGLIAMEKWKIVIKLEQKKVEREELVEAAIASKAEKVAKEEKTRVRKAGEKAAKSAGYVKIKLTKKEKEEIIVRGWQPHDDALMVALHFKYGLPKSYANSDKTMKHYRDMWDTKPAKMIWKRLDMLYKADALEDVGAVIDLLTEEEQAKYCPGFGTSHAMADKANWGRKDTDFDYAHRTGGGKFVQNDQKVASQAKYCPGFGTSHAMADKANWGRKDTDFDYAHRTGGGKFVQNDQKVASQVNKYAGVEEEDWEEELNEDGIAKAQPVSRHDGDALRHDDDDFLFLARSLKSDPVRSLACLLLIEASTTQGSVELKNLGSVDFPGDCSVDESLIFSTEPNSFDHSTSFSSDLSSSAESLESLPQITREALEADNNKLHQELELEKQLHSKTKEEHTQALVKVSAEMRSLAIKQITDAVAQHSTDLTEREKTTQEKYDKRHQEQEKASQDTVRDLTTLTLTLRDAEKALNQRLHEEKFVTMKHMKQSIKLTVQLERSQNENAQLREQLSMSLSDLESREEHFYDPMFV</sequence>
<feature type="coiled-coil region" evidence="1">
    <location>
        <begin position="54"/>
        <end position="88"/>
    </location>
</feature>
<feature type="coiled-coil region" evidence="1">
    <location>
        <begin position="815"/>
        <end position="842"/>
    </location>
</feature>
<protein>
    <submittedName>
        <fullName evidence="3">Uncharacterized protein</fullName>
    </submittedName>
</protein>
<feature type="region of interest" description="Disordered" evidence="2">
    <location>
        <begin position="866"/>
        <end position="898"/>
    </location>
</feature>
<name>A0A9W6ZNC0_9STRA</name>
<evidence type="ECO:0000313" key="3">
    <source>
        <dbReference type="EMBL" id="GMH55151.1"/>
    </source>
</evidence>
<keyword evidence="1" id="KW-0175">Coiled coil</keyword>
<evidence type="ECO:0000256" key="1">
    <source>
        <dbReference type="SAM" id="Coils"/>
    </source>
</evidence>
<feature type="compositionally biased region" description="Basic and acidic residues" evidence="2">
    <location>
        <begin position="272"/>
        <end position="282"/>
    </location>
</feature>
<feature type="coiled-coil region" evidence="1">
    <location>
        <begin position="934"/>
        <end position="961"/>
    </location>
</feature>
<organism evidence="3 4">
    <name type="scientific">Triparma laevis f. inornata</name>
    <dbReference type="NCBI Taxonomy" id="1714386"/>
    <lineage>
        <taxon>Eukaryota</taxon>
        <taxon>Sar</taxon>
        <taxon>Stramenopiles</taxon>
        <taxon>Ochrophyta</taxon>
        <taxon>Bolidophyceae</taxon>
        <taxon>Parmales</taxon>
        <taxon>Triparmaceae</taxon>
        <taxon>Triparma</taxon>
    </lineage>
</organism>
<proteinExistence type="predicted"/>
<dbReference type="EMBL" id="BLQM01000043">
    <property type="protein sequence ID" value="GMH55151.1"/>
    <property type="molecule type" value="Genomic_DNA"/>
</dbReference>
<dbReference type="Proteomes" id="UP001162640">
    <property type="component" value="Unassembled WGS sequence"/>
</dbReference>
<reference evidence="4" key="1">
    <citation type="journal article" date="2023" name="Commun. Biol.">
        <title>Genome analysis of Parmales, the sister group of diatoms, reveals the evolutionary specialization of diatoms from phago-mixotrophs to photoautotrophs.</title>
        <authorList>
            <person name="Ban H."/>
            <person name="Sato S."/>
            <person name="Yoshikawa S."/>
            <person name="Yamada K."/>
            <person name="Nakamura Y."/>
            <person name="Ichinomiya M."/>
            <person name="Sato N."/>
            <person name="Blanc-Mathieu R."/>
            <person name="Endo H."/>
            <person name="Kuwata A."/>
            <person name="Ogata H."/>
        </authorList>
    </citation>
    <scope>NUCLEOTIDE SEQUENCE [LARGE SCALE GENOMIC DNA]</scope>
</reference>
<gene>
    <name evidence="3" type="ORF">TL16_g01830</name>
</gene>
<evidence type="ECO:0000313" key="4">
    <source>
        <dbReference type="Proteomes" id="UP001162640"/>
    </source>
</evidence>
<feature type="region of interest" description="Disordered" evidence="2">
    <location>
        <begin position="272"/>
        <end position="298"/>
    </location>
</feature>
<feature type="compositionally biased region" description="Basic and acidic residues" evidence="2">
    <location>
        <begin position="872"/>
        <end position="898"/>
    </location>
</feature>
<evidence type="ECO:0000256" key="2">
    <source>
        <dbReference type="SAM" id="MobiDB-lite"/>
    </source>
</evidence>
<dbReference type="AlphaFoldDB" id="A0A9W6ZNC0"/>
<comment type="caution">
    <text evidence="3">The sequence shown here is derived from an EMBL/GenBank/DDBJ whole genome shotgun (WGS) entry which is preliminary data.</text>
</comment>
<accession>A0A9W6ZNC0</accession>
<feature type="region of interest" description="Disordered" evidence="2">
    <location>
        <begin position="29"/>
        <end position="50"/>
    </location>
</feature>